<reference evidence="12" key="1">
    <citation type="journal article" date="2021" name="G3 (Bethesda)">
        <title>Genome and transcriptome analysis of the beet armyworm Spodoptera exigua reveals targets for pest control. .</title>
        <authorList>
            <person name="Simon S."/>
            <person name="Breeschoten T."/>
            <person name="Jansen H.J."/>
            <person name="Dirks R.P."/>
            <person name="Schranz M.E."/>
            <person name="Ros V.I.D."/>
        </authorList>
    </citation>
    <scope>NUCLEOTIDE SEQUENCE</scope>
    <source>
        <strain evidence="12">TB_SE_WUR_2020</strain>
    </source>
</reference>
<dbReference type="SMART" id="SM00614">
    <property type="entry name" value="ZnF_BED"/>
    <property type="match status" value="1"/>
</dbReference>
<keyword evidence="6" id="KW-0238">DNA-binding</keyword>
<dbReference type="AlphaFoldDB" id="A0A922SEC0"/>
<comment type="caution">
    <text evidence="12">The sequence shown here is derived from an EMBL/GenBank/DDBJ whole genome shotgun (WGS) entry which is preliminary data.</text>
</comment>
<feature type="domain" description="BED-type" evidence="11">
    <location>
        <begin position="37"/>
        <end position="89"/>
    </location>
</feature>
<keyword evidence="2" id="KW-0479">Metal-binding</keyword>
<evidence type="ECO:0000256" key="10">
    <source>
        <dbReference type="SAM" id="MobiDB-lite"/>
    </source>
</evidence>
<dbReference type="SUPFAM" id="SSF53098">
    <property type="entry name" value="Ribonuclease H-like"/>
    <property type="match status" value="1"/>
</dbReference>
<dbReference type="PROSITE" id="PS50808">
    <property type="entry name" value="ZF_BED"/>
    <property type="match status" value="1"/>
</dbReference>
<dbReference type="PANTHER" id="PTHR46481:SF10">
    <property type="entry name" value="ZINC FINGER BED DOMAIN-CONTAINING PROTEIN 39"/>
    <property type="match status" value="1"/>
</dbReference>
<dbReference type="GO" id="GO:0005634">
    <property type="term" value="C:nucleus"/>
    <property type="evidence" value="ECO:0007669"/>
    <property type="project" value="UniProtKB-SubCell"/>
</dbReference>
<dbReference type="GO" id="GO:0046983">
    <property type="term" value="F:protein dimerization activity"/>
    <property type="evidence" value="ECO:0007669"/>
    <property type="project" value="InterPro"/>
</dbReference>
<feature type="compositionally biased region" description="Polar residues" evidence="10">
    <location>
        <begin position="87"/>
        <end position="101"/>
    </location>
</feature>
<keyword evidence="4" id="KW-0862">Zinc</keyword>
<gene>
    <name evidence="12" type="ORF">HF086_009258</name>
</gene>
<feature type="region of interest" description="Disordered" evidence="10">
    <location>
        <begin position="85"/>
        <end position="113"/>
    </location>
</feature>
<dbReference type="InterPro" id="IPR052035">
    <property type="entry name" value="ZnF_BED_domain_contain"/>
</dbReference>
<feature type="compositionally biased region" description="Acidic residues" evidence="10">
    <location>
        <begin position="350"/>
        <end position="365"/>
    </location>
</feature>
<dbReference type="InterPro" id="IPR003656">
    <property type="entry name" value="Znf_BED"/>
</dbReference>
<dbReference type="GO" id="GO:0009791">
    <property type="term" value="P:post-embryonic development"/>
    <property type="evidence" value="ECO:0007669"/>
    <property type="project" value="UniProtKB-ARBA"/>
</dbReference>
<feature type="region of interest" description="Disordered" evidence="10">
    <location>
        <begin position="347"/>
        <end position="371"/>
    </location>
</feature>
<name>A0A922SEC0_SPOEX</name>
<evidence type="ECO:0000256" key="1">
    <source>
        <dbReference type="ARBA" id="ARBA00004123"/>
    </source>
</evidence>
<dbReference type="InterPro" id="IPR012337">
    <property type="entry name" value="RNaseH-like_sf"/>
</dbReference>
<proteinExistence type="predicted"/>
<dbReference type="GO" id="GO:0008270">
    <property type="term" value="F:zinc ion binding"/>
    <property type="evidence" value="ECO:0007669"/>
    <property type="project" value="UniProtKB-KW"/>
</dbReference>
<accession>A0A922SEC0</accession>
<sequence>MSITLLRKFIEFQTHLPVDRIPEKGKMDFEEVINKAGDKASVWYHFLRNKNKSEAKCKLCQKILKSGGGSTSSLQKHLKNVHKLSLESPTTSAQGGASTTKELPDPEMPKKKSKLTHFFESDANPSMEVMVSRMASMDGISLRTFIASQDLRYLFEKSGNKLPKTADTIRNKIIKESEKGKLEVISEIKAILSHEKKFSISFDEWTSNHNRRYIGLSLHSPDFARNAFRNLGLIRIHGSMNAAKCIQLIESKLNEYGISLTQDIVAQTTDGCSLMVAFGKSLQSYHQLCIAHAVQLAIVDVMYNRNKDIEEDVEAPQMILEQLDELGNYDYEDLPLSELSLRIRRGELSNETDDGENNNDEDDGAEFNNESPLASLPPQSFSYYHLIAKVRKVVKFFKKSPTKNDDVLQKYVKSDFGQEYSLLLDGKTRWSSMATMLGRFLKLKTSITKALIDLNIDIQFTDDDWRHIHELNNILDIIKTVVEALCRRDATLLTADISVKFAIKKLLEMNTNLSHKMVAALRKQYAKRRLVQASILQYLTNPEKYFDDIEIEDKTVFLRPTSDEMLRDIVNLIQRTKQSIPLDCTPDFSRHDDDDIQVSSLTNEEELNKEISQATASAPESISNDINTTVRVEMALFENGGQRQRGRYLSLAYHHLLSIPPTSVEPERIFSSAGIVCNRLRSSLSDKTLDALIFLRSFYLGKKKTNT</sequence>
<dbReference type="Proteomes" id="UP000814243">
    <property type="component" value="Unassembled WGS sequence"/>
</dbReference>
<keyword evidence="8" id="KW-0539">Nucleus</keyword>
<evidence type="ECO:0000256" key="7">
    <source>
        <dbReference type="ARBA" id="ARBA00023163"/>
    </source>
</evidence>
<keyword evidence="7" id="KW-0804">Transcription</keyword>
<evidence type="ECO:0000259" key="11">
    <source>
        <dbReference type="PROSITE" id="PS50808"/>
    </source>
</evidence>
<dbReference type="InterPro" id="IPR008906">
    <property type="entry name" value="HATC_C_dom"/>
</dbReference>
<dbReference type="InterPro" id="IPR036236">
    <property type="entry name" value="Znf_C2H2_sf"/>
</dbReference>
<dbReference type="PANTHER" id="PTHR46481">
    <property type="entry name" value="ZINC FINGER BED DOMAIN-CONTAINING PROTEIN 4"/>
    <property type="match status" value="1"/>
</dbReference>
<organism evidence="12 13">
    <name type="scientific">Spodoptera exigua</name>
    <name type="common">Beet armyworm</name>
    <name type="synonym">Noctua fulgens</name>
    <dbReference type="NCBI Taxonomy" id="7107"/>
    <lineage>
        <taxon>Eukaryota</taxon>
        <taxon>Metazoa</taxon>
        <taxon>Ecdysozoa</taxon>
        <taxon>Arthropoda</taxon>
        <taxon>Hexapoda</taxon>
        <taxon>Insecta</taxon>
        <taxon>Pterygota</taxon>
        <taxon>Neoptera</taxon>
        <taxon>Endopterygota</taxon>
        <taxon>Lepidoptera</taxon>
        <taxon>Glossata</taxon>
        <taxon>Ditrysia</taxon>
        <taxon>Noctuoidea</taxon>
        <taxon>Noctuidae</taxon>
        <taxon>Amphipyrinae</taxon>
        <taxon>Spodoptera</taxon>
    </lineage>
</organism>
<protein>
    <recommendedName>
        <fullName evidence="11">BED-type domain-containing protein</fullName>
    </recommendedName>
</protein>
<dbReference type="EMBL" id="JACEFF010000602">
    <property type="protein sequence ID" value="KAH9634606.1"/>
    <property type="molecule type" value="Genomic_DNA"/>
</dbReference>
<dbReference type="GO" id="GO:0003677">
    <property type="term" value="F:DNA binding"/>
    <property type="evidence" value="ECO:0007669"/>
    <property type="project" value="UniProtKB-KW"/>
</dbReference>
<evidence type="ECO:0000256" key="2">
    <source>
        <dbReference type="ARBA" id="ARBA00022723"/>
    </source>
</evidence>
<keyword evidence="3 9" id="KW-0863">Zinc-finger</keyword>
<dbReference type="Pfam" id="PF05699">
    <property type="entry name" value="Dimer_Tnp_hAT"/>
    <property type="match status" value="1"/>
</dbReference>
<dbReference type="SUPFAM" id="SSF57667">
    <property type="entry name" value="beta-beta-alpha zinc fingers"/>
    <property type="match status" value="1"/>
</dbReference>
<evidence type="ECO:0000313" key="13">
    <source>
        <dbReference type="Proteomes" id="UP000814243"/>
    </source>
</evidence>
<evidence type="ECO:0000256" key="8">
    <source>
        <dbReference type="ARBA" id="ARBA00023242"/>
    </source>
</evidence>
<evidence type="ECO:0000313" key="12">
    <source>
        <dbReference type="EMBL" id="KAH9634606.1"/>
    </source>
</evidence>
<dbReference type="Pfam" id="PF02892">
    <property type="entry name" value="zf-BED"/>
    <property type="match status" value="1"/>
</dbReference>
<evidence type="ECO:0000256" key="9">
    <source>
        <dbReference type="PROSITE-ProRule" id="PRU00027"/>
    </source>
</evidence>
<evidence type="ECO:0000256" key="6">
    <source>
        <dbReference type="ARBA" id="ARBA00023125"/>
    </source>
</evidence>
<evidence type="ECO:0000256" key="3">
    <source>
        <dbReference type="ARBA" id="ARBA00022771"/>
    </source>
</evidence>
<comment type="subcellular location">
    <subcellularLocation>
        <location evidence="1">Nucleus</location>
    </subcellularLocation>
</comment>
<keyword evidence="5" id="KW-0805">Transcription regulation</keyword>
<evidence type="ECO:0000256" key="4">
    <source>
        <dbReference type="ARBA" id="ARBA00022833"/>
    </source>
</evidence>
<evidence type="ECO:0000256" key="5">
    <source>
        <dbReference type="ARBA" id="ARBA00023015"/>
    </source>
</evidence>